<dbReference type="Proteomes" id="UP000034883">
    <property type="component" value="Chromosome"/>
</dbReference>
<evidence type="ECO:0000259" key="6">
    <source>
        <dbReference type="PROSITE" id="PS50931"/>
    </source>
</evidence>
<dbReference type="Pfam" id="PF03466">
    <property type="entry name" value="LysR_substrate"/>
    <property type="match status" value="1"/>
</dbReference>
<dbReference type="Gene3D" id="1.10.10.10">
    <property type="entry name" value="Winged helix-like DNA-binding domain superfamily/Winged helix DNA-binding domain"/>
    <property type="match status" value="1"/>
</dbReference>
<dbReference type="PROSITE" id="PS50931">
    <property type="entry name" value="HTH_LYSR"/>
    <property type="match status" value="1"/>
</dbReference>
<dbReference type="GO" id="GO:0003677">
    <property type="term" value="F:DNA binding"/>
    <property type="evidence" value="ECO:0007669"/>
    <property type="project" value="UniProtKB-KW"/>
</dbReference>
<reference evidence="7 8" key="1">
    <citation type="submission" date="2015-03" db="EMBL/GenBank/DDBJ databases">
        <title>Genome assembly of Sandaracinus amylolyticus DSM 53668.</title>
        <authorList>
            <person name="Sharma G."/>
            <person name="Subramanian S."/>
        </authorList>
    </citation>
    <scope>NUCLEOTIDE SEQUENCE [LARGE SCALE GENOMIC DNA]</scope>
    <source>
        <strain evidence="7 8">DSM 53668</strain>
    </source>
</reference>
<dbReference type="FunFam" id="3.40.190.290:FF:000001">
    <property type="entry name" value="Transcriptional regulator, LysR family"/>
    <property type="match status" value="1"/>
</dbReference>
<dbReference type="EMBL" id="CP011125">
    <property type="protein sequence ID" value="AKF10133.1"/>
    <property type="molecule type" value="Genomic_DNA"/>
</dbReference>
<dbReference type="OrthoDB" id="5416547at2"/>
<dbReference type="SUPFAM" id="SSF46785">
    <property type="entry name" value="Winged helix' DNA-binding domain"/>
    <property type="match status" value="1"/>
</dbReference>
<dbReference type="InterPro" id="IPR036388">
    <property type="entry name" value="WH-like_DNA-bd_sf"/>
</dbReference>
<evidence type="ECO:0000313" key="8">
    <source>
        <dbReference type="Proteomes" id="UP000034883"/>
    </source>
</evidence>
<evidence type="ECO:0000256" key="1">
    <source>
        <dbReference type="ARBA" id="ARBA00009437"/>
    </source>
</evidence>
<evidence type="ECO:0000256" key="4">
    <source>
        <dbReference type="ARBA" id="ARBA00023163"/>
    </source>
</evidence>
<organism evidence="7 8">
    <name type="scientific">Sandaracinus amylolyticus</name>
    <dbReference type="NCBI Taxonomy" id="927083"/>
    <lineage>
        <taxon>Bacteria</taxon>
        <taxon>Pseudomonadati</taxon>
        <taxon>Myxococcota</taxon>
        <taxon>Polyangia</taxon>
        <taxon>Polyangiales</taxon>
        <taxon>Sandaracinaceae</taxon>
        <taxon>Sandaracinus</taxon>
    </lineage>
</organism>
<evidence type="ECO:0000256" key="5">
    <source>
        <dbReference type="SAM" id="MobiDB-lite"/>
    </source>
</evidence>
<dbReference type="KEGG" id="samy:DB32_007282"/>
<dbReference type="FunFam" id="1.10.10.10:FF:000001">
    <property type="entry name" value="LysR family transcriptional regulator"/>
    <property type="match status" value="1"/>
</dbReference>
<dbReference type="Pfam" id="PF00126">
    <property type="entry name" value="HTH_1"/>
    <property type="match status" value="1"/>
</dbReference>
<feature type="domain" description="HTH lysR-type" evidence="6">
    <location>
        <begin position="1"/>
        <end position="63"/>
    </location>
</feature>
<dbReference type="InterPro" id="IPR000847">
    <property type="entry name" value="LysR_HTH_N"/>
</dbReference>
<feature type="compositionally biased region" description="Basic and acidic residues" evidence="5">
    <location>
        <begin position="324"/>
        <end position="345"/>
    </location>
</feature>
<sequence length="345" mass="37406">MSFDLDRLGTLALFARVVQLRSFTAAAQQSGIAKSAVSARITELERRLGVQLLRRSTRKLALTDEGVRFYEHCARVLESAEAAEAAVAAASADLRGTLRVSAPIAFAQMHLAGVLTDFLARHPELDVELSADDRFVDVVEGGFDVVVRIGRLEPSGLVARRLASDRLVVCGSPPYLERVGRPSSPAELVHHNCLHYALVSQRGEWRFRGDDGGALTIPVRGNLTTTSGSVLREAALAGLGLVVLPSFMVARDVAEGRLELVLEGRRRAEIGVFAITAGRQLPARTRALVDHLARAFAEPPWSVERGGARARAAGSARPRSRRSKQSDPEPVDRSPGRRQEHDPPE</sequence>
<accession>A0A0F6W8N0</accession>
<name>A0A0F6W8N0_9BACT</name>
<evidence type="ECO:0000256" key="3">
    <source>
        <dbReference type="ARBA" id="ARBA00023125"/>
    </source>
</evidence>
<keyword evidence="4" id="KW-0804">Transcription</keyword>
<dbReference type="GO" id="GO:0003700">
    <property type="term" value="F:DNA-binding transcription factor activity"/>
    <property type="evidence" value="ECO:0007669"/>
    <property type="project" value="InterPro"/>
</dbReference>
<dbReference type="InterPro" id="IPR005119">
    <property type="entry name" value="LysR_subst-bd"/>
</dbReference>
<feature type="region of interest" description="Disordered" evidence="5">
    <location>
        <begin position="303"/>
        <end position="345"/>
    </location>
</feature>
<gene>
    <name evidence="7" type="ORF">DB32_007282</name>
</gene>
<dbReference type="InterPro" id="IPR058163">
    <property type="entry name" value="LysR-type_TF_proteobact-type"/>
</dbReference>
<dbReference type="CDD" id="cd08422">
    <property type="entry name" value="PBP2_CrgA_like"/>
    <property type="match status" value="1"/>
</dbReference>
<evidence type="ECO:0000256" key="2">
    <source>
        <dbReference type="ARBA" id="ARBA00023015"/>
    </source>
</evidence>
<keyword evidence="8" id="KW-1185">Reference proteome</keyword>
<dbReference type="InterPro" id="IPR036390">
    <property type="entry name" value="WH_DNA-bd_sf"/>
</dbReference>
<proteinExistence type="inferred from homology"/>
<dbReference type="PANTHER" id="PTHR30537:SF5">
    <property type="entry name" value="HTH-TYPE TRANSCRIPTIONAL ACTIVATOR TTDR-RELATED"/>
    <property type="match status" value="1"/>
</dbReference>
<keyword evidence="3" id="KW-0238">DNA-binding</keyword>
<comment type="similarity">
    <text evidence="1">Belongs to the LysR transcriptional regulatory family.</text>
</comment>
<dbReference type="SUPFAM" id="SSF53850">
    <property type="entry name" value="Periplasmic binding protein-like II"/>
    <property type="match status" value="1"/>
</dbReference>
<protein>
    <submittedName>
        <fullName evidence="7">Transcriptional regulator, LysR family protein</fullName>
    </submittedName>
</protein>
<evidence type="ECO:0000313" key="7">
    <source>
        <dbReference type="EMBL" id="AKF10133.1"/>
    </source>
</evidence>
<dbReference type="Gene3D" id="3.40.190.290">
    <property type="match status" value="1"/>
</dbReference>
<dbReference type="STRING" id="927083.DB32_007282"/>
<dbReference type="AlphaFoldDB" id="A0A0F6W8N0"/>
<keyword evidence="2" id="KW-0805">Transcription regulation</keyword>
<dbReference type="PANTHER" id="PTHR30537">
    <property type="entry name" value="HTH-TYPE TRANSCRIPTIONAL REGULATOR"/>
    <property type="match status" value="1"/>
</dbReference>
<dbReference type="RefSeq" id="WP_075097706.1">
    <property type="nucleotide sequence ID" value="NZ_CP011125.1"/>
</dbReference>